<feature type="chain" id="PRO_5020349589" evidence="1">
    <location>
        <begin position="22"/>
        <end position="279"/>
    </location>
</feature>
<dbReference type="InterPro" id="IPR029058">
    <property type="entry name" value="AB_hydrolase_fold"/>
</dbReference>
<comment type="caution">
    <text evidence="3">The sequence shown here is derived from an EMBL/GenBank/DDBJ whole genome shotgun (WGS) entry which is preliminary data.</text>
</comment>
<evidence type="ECO:0000256" key="1">
    <source>
        <dbReference type="SAM" id="SignalP"/>
    </source>
</evidence>
<dbReference type="PANTHER" id="PTHR10824:SF4">
    <property type="entry name" value="ACYL-COENZYME A THIOESTERASE 1-LIKE"/>
    <property type="match status" value="1"/>
</dbReference>
<accession>A0A4V1ZCG8</accession>
<evidence type="ECO:0000313" key="3">
    <source>
        <dbReference type="EMBL" id="RYU92610.1"/>
    </source>
</evidence>
<reference evidence="3 4" key="1">
    <citation type="submission" date="2019-02" db="EMBL/GenBank/DDBJ databases">
        <title>Bacterial novel species Emticicia sp. 17J42-9 isolated from soil.</title>
        <authorList>
            <person name="Jung H.-Y."/>
        </authorList>
    </citation>
    <scope>NUCLEOTIDE SEQUENCE [LARGE SCALE GENOMIC DNA]</scope>
    <source>
        <strain evidence="3 4">17J42-9</strain>
    </source>
</reference>
<keyword evidence="4" id="KW-1185">Reference proteome</keyword>
<name>A0A4V1ZCG8_9BACT</name>
<protein>
    <submittedName>
        <fullName evidence="3">Alpha/beta hydrolase</fullName>
    </submittedName>
</protein>
<gene>
    <name evidence="3" type="ORF">EWM59_26295</name>
</gene>
<dbReference type="SUPFAM" id="SSF53474">
    <property type="entry name" value="alpha/beta-Hydrolases"/>
    <property type="match status" value="1"/>
</dbReference>
<dbReference type="InterPro" id="IPR014940">
    <property type="entry name" value="BAAT_C"/>
</dbReference>
<dbReference type="Proteomes" id="UP000293162">
    <property type="component" value="Unassembled WGS sequence"/>
</dbReference>
<sequence length="279" mass="30912">MNHCKALFLVFFCIFSFNSFSQNLSTPGVNSQLYVGESDKQALIVGLGGSEGGNPWTSNYWKSTRDEFISQGYAFLALGYFGAKGAPDSLDRISLEKVYGAIMEATKNPKIDNRKIALIGGSKGGELALLLASHFKAIKCVVAIVPSHVAFPGLTSHLSTSSWTYQGLEVPYVPVSEETIPALIKRDLRLAFDTMLKDTVAVEKALIQVENINGPVLLMSATKDEMWGSTPMSEAIVNRLKGKKFRHYYEHIAIEGGHTEPLKHFEEIFDFLKKHFEKK</sequence>
<feature type="signal peptide" evidence="1">
    <location>
        <begin position="1"/>
        <end position="21"/>
    </location>
</feature>
<dbReference type="Gene3D" id="3.40.50.1820">
    <property type="entry name" value="alpha/beta hydrolase"/>
    <property type="match status" value="1"/>
</dbReference>
<dbReference type="AlphaFoldDB" id="A0A4V1ZCG8"/>
<dbReference type="RefSeq" id="WP_130024206.1">
    <property type="nucleotide sequence ID" value="NZ_SEWF01000083.1"/>
</dbReference>
<proteinExistence type="predicted"/>
<organism evidence="3 4">
    <name type="scientific">Emticicia agri</name>
    <dbReference type="NCBI Taxonomy" id="2492393"/>
    <lineage>
        <taxon>Bacteria</taxon>
        <taxon>Pseudomonadati</taxon>
        <taxon>Bacteroidota</taxon>
        <taxon>Cytophagia</taxon>
        <taxon>Cytophagales</taxon>
        <taxon>Leadbetterellaceae</taxon>
        <taxon>Emticicia</taxon>
    </lineage>
</organism>
<dbReference type="Pfam" id="PF08840">
    <property type="entry name" value="BAAT_C"/>
    <property type="match status" value="1"/>
</dbReference>
<evidence type="ECO:0000313" key="4">
    <source>
        <dbReference type="Proteomes" id="UP000293162"/>
    </source>
</evidence>
<evidence type="ECO:0000259" key="2">
    <source>
        <dbReference type="Pfam" id="PF08840"/>
    </source>
</evidence>
<feature type="domain" description="BAAT/Acyl-CoA thioester hydrolase C-terminal" evidence="2">
    <location>
        <begin position="106"/>
        <end position="258"/>
    </location>
</feature>
<dbReference type="PANTHER" id="PTHR10824">
    <property type="entry name" value="ACYL-COENZYME A THIOESTERASE-RELATED"/>
    <property type="match status" value="1"/>
</dbReference>
<dbReference type="GO" id="GO:0006637">
    <property type="term" value="P:acyl-CoA metabolic process"/>
    <property type="evidence" value="ECO:0007669"/>
    <property type="project" value="TreeGrafter"/>
</dbReference>
<dbReference type="OrthoDB" id="8922993at2"/>
<dbReference type="EMBL" id="SEWF01000083">
    <property type="protein sequence ID" value="RYU92610.1"/>
    <property type="molecule type" value="Genomic_DNA"/>
</dbReference>
<keyword evidence="3" id="KW-0378">Hydrolase</keyword>
<keyword evidence="1" id="KW-0732">Signal</keyword>
<dbReference type="GO" id="GO:0006631">
    <property type="term" value="P:fatty acid metabolic process"/>
    <property type="evidence" value="ECO:0007669"/>
    <property type="project" value="TreeGrafter"/>
</dbReference>
<dbReference type="GO" id="GO:0047617">
    <property type="term" value="F:fatty acyl-CoA hydrolase activity"/>
    <property type="evidence" value="ECO:0007669"/>
    <property type="project" value="TreeGrafter"/>
</dbReference>